<keyword evidence="3" id="KW-1185">Reference proteome</keyword>
<dbReference type="InterPro" id="IPR010730">
    <property type="entry name" value="HET"/>
</dbReference>
<dbReference type="GO" id="GO:0003824">
    <property type="term" value="F:catalytic activity"/>
    <property type="evidence" value="ECO:0007669"/>
    <property type="project" value="InterPro"/>
</dbReference>
<dbReference type="PANTHER" id="PTHR24148:SF64">
    <property type="entry name" value="HETEROKARYON INCOMPATIBILITY DOMAIN-CONTAINING PROTEIN"/>
    <property type="match status" value="1"/>
</dbReference>
<feature type="domain" description="Heterokaryon incompatibility" evidence="1">
    <location>
        <begin position="332"/>
        <end position="489"/>
    </location>
</feature>
<comment type="caution">
    <text evidence="2">The sequence shown here is derived from an EMBL/GenBank/DDBJ whole genome shotgun (WGS) entry which is preliminary data.</text>
</comment>
<dbReference type="Pfam" id="PF06985">
    <property type="entry name" value="HET"/>
    <property type="match status" value="1"/>
</dbReference>
<dbReference type="EMBL" id="PVQB02000424">
    <property type="protein sequence ID" value="KAF4337340.1"/>
    <property type="molecule type" value="Genomic_DNA"/>
</dbReference>
<organism evidence="2 3">
    <name type="scientific">Fusarium beomiforme</name>
    <dbReference type="NCBI Taxonomy" id="44412"/>
    <lineage>
        <taxon>Eukaryota</taxon>
        <taxon>Fungi</taxon>
        <taxon>Dikarya</taxon>
        <taxon>Ascomycota</taxon>
        <taxon>Pezizomycotina</taxon>
        <taxon>Sordariomycetes</taxon>
        <taxon>Hypocreomycetidae</taxon>
        <taxon>Hypocreales</taxon>
        <taxon>Nectriaceae</taxon>
        <taxon>Fusarium</taxon>
        <taxon>Fusarium burgessii species complex</taxon>
    </lineage>
</organism>
<reference evidence="2" key="1">
    <citation type="journal article" date="2017" name="Mycologia">
        <title>Fusarium algeriense, sp. nov., a novel toxigenic crown rot pathogen of durum wheat from Algeria is nested in the Fusarium burgessii species complex.</title>
        <authorList>
            <person name="Laraba I."/>
            <person name="Keddad A."/>
            <person name="Boureghda H."/>
            <person name="Abdallah N."/>
            <person name="Vaughan M.M."/>
            <person name="Proctor R.H."/>
            <person name="Busman M."/>
            <person name="O'Donnell K."/>
        </authorList>
    </citation>
    <scope>NUCLEOTIDE SEQUENCE</scope>
    <source>
        <strain evidence="2">NRRL 25174</strain>
    </source>
</reference>
<dbReference type="Proteomes" id="UP000730481">
    <property type="component" value="Unassembled WGS sequence"/>
</dbReference>
<sequence>MDQYEYDNYHIAIVAPLQEDFETARALLHDSKTESRLTPSKAACSLGKLGPHNVVLVGKAEDMLKVSRFVEDAVADLLKKFSSIRAGFLIGVDATAPKDSIANPGDLVVGLPQAFQPGLVQFDGNKTSLSNRISTTFELSHTPSAVKIALDASRSSAGRQQWGQYLNDQLSRTELTCMKVFGPLKHDYKEPNKVLCGKIASAARILPDRDLINKIGSDSKIMCFERAAACLKSRLPFLTICGIVSSTSSPKVDESIIHHTRMAAVMYTMFVAREMSPVQLEAQHNFTSIFQYESFDLEKPGFRLMRLERGQQSQLRCHLFQAYLDEEDLIPYAALSYVWGGQNTPHEILVNGKTLWITESLYEALHRLRKPNKDRIFWVDALCIDQNNIKERGHQVNHMGEIYKKAIKVIIWLGYVGGDVVRLQSAIKKFADQLPPEAYQKWPRQDRRLKGHWKQVQESHGAASCEGLINTLHMVMENSWFSRVWILQEVANAKRAIVICNQGKLPTRTLALLPYAMGLKISEQCQAVLDIMPGPLRRSSWWNQNRSLCHLLWKFRGCQATDPRDRVFALLGMASDMEDTSIRADYAKTEHEVMRDLCGYLWNTQWPVNGIPTSNIEELQSELPDVSKQVLLQILEERHSAASLERFLLRQGTISRIYDSNLLEIMQYGSKITTLFMDKTEITVQLSPDNALHSLQKYPHVFETLLPRSDFSIELTPAFIVQATEYRPDLLEKLLGLSSNPEVLRDDALMEAISRGITSCKPLLDNCSLPIKITTKMLRKAMVCNQKLLRYLLGASQSPVQLLENVYLVAAPRKARGIQILDEQNRVIKRITKELIDVAREAGNDVVQLFLDVLECPKDLRPYLYPGYPYSH</sequence>
<accession>A0A9P5AEM7</accession>
<dbReference type="InterPro" id="IPR035994">
    <property type="entry name" value="Nucleoside_phosphorylase_sf"/>
</dbReference>
<protein>
    <submittedName>
        <fullName evidence="2">Heterokaryon incompatibility</fullName>
    </submittedName>
</protein>
<dbReference type="Gene3D" id="3.40.50.1580">
    <property type="entry name" value="Nucleoside phosphorylase domain"/>
    <property type="match status" value="1"/>
</dbReference>
<evidence type="ECO:0000313" key="2">
    <source>
        <dbReference type="EMBL" id="KAF4337340.1"/>
    </source>
</evidence>
<dbReference type="PANTHER" id="PTHR24148">
    <property type="entry name" value="ANKYRIN REPEAT DOMAIN-CONTAINING PROTEIN 39 HOMOLOG-RELATED"/>
    <property type="match status" value="1"/>
</dbReference>
<dbReference type="OrthoDB" id="194358at2759"/>
<proteinExistence type="predicted"/>
<dbReference type="InterPro" id="IPR052895">
    <property type="entry name" value="HetReg/Transcr_Mod"/>
</dbReference>
<name>A0A9P5AEM7_9HYPO</name>
<evidence type="ECO:0000259" key="1">
    <source>
        <dbReference type="Pfam" id="PF06985"/>
    </source>
</evidence>
<dbReference type="GO" id="GO:0009116">
    <property type="term" value="P:nucleoside metabolic process"/>
    <property type="evidence" value="ECO:0007669"/>
    <property type="project" value="InterPro"/>
</dbReference>
<gene>
    <name evidence="2" type="ORF">FBEOM_8775</name>
</gene>
<evidence type="ECO:0000313" key="3">
    <source>
        <dbReference type="Proteomes" id="UP000730481"/>
    </source>
</evidence>
<reference evidence="2" key="2">
    <citation type="submission" date="2020-02" db="EMBL/GenBank/DDBJ databases">
        <title>Identification and distribution of gene clusters putatively required for synthesis of sphingolipid metabolism inhibitors in phylogenetically diverse species of the filamentous fungus Fusarium.</title>
        <authorList>
            <person name="Kim H.-S."/>
            <person name="Busman M."/>
            <person name="Brown D.W."/>
            <person name="Divon H."/>
            <person name="Uhlig S."/>
            <person name="Proctor R.H."/>
        </authorList>
    </citation>
    <scope>NUCLEOTIDE SEQUENCE</scope>
    <source>
        <strain evidence="2">NRRL 25174</strain>
    </source>
</reference>
<dbReference type="AlphaFoldDB" id="A0A9P5AEM7"/>